<evidence type="ECO:0000313" key="4">
    <source>
        <dbReference type="EMBL" id="SEN51527.1"/>
    </source>
</evidence>
<name>A0A1H8H718_9RHOB</name>
<dbReference type="PANTHER" id="PTHR45953:SF1">
    <property type="entry name" value="IDURONATE 2-SULFATASE"/>
    <property type="match status" value="1"/>
</dbReference>
<dbReference type="GO" id="GO:0005737">
    <property type="term" value="C:cytoplasm"/>
    <property type="evidence" value="ECO:0007669"/>
    <property type="project" value="TreeGrafter"/>
</dbReference>
<dbReference type="Proteomes" id="UP000199372">
    <property type="component" value="Unassembled WGS sequence"/>
</dbReference>
<dbReference type="Gene3D" id="3.40.720.10">
    <property type="entry name" value="Alkaline Phosphatase, subunit A"/>
    <property type="match status" value="1"/>
</dbReference>
<reference evidence="5" key="1">
    <citation type="submission" date="2016-10" db="EMBL/GenBank/DDBJ databases">
        <authorList>
            <person name="Varghese N."/>
            <person name="Submissions S."/>
        </authorList>
    </citation>
    <scope>NUCLEOTIDE SEQUENCE [LARGE SCALE GENOMIC DNA]</scope>
    <source>
        <strain evidence="5">DSM 26893</strain>
    </source>
</reference>
<dbReference type="EMBL" id="FOCM01000004">
    <property type="protein sequence ID" value="SEN51527.1"/>
    <property type="molecule type" value="Genomic_DNA"/>
</dbReference>
<dbReference type="GO" id="GO:0008484">
    <property type="term" value="F:sulfuric ester hydrolase activity"/>
    <property type="evidence" value="ECO:0007669"/>
    <property type="project" value="TreeGrafter"/>
</dbReference>
<organism evidence="4 5">
    <name type="scientific">Palleronia pelagia</name>
    <dbReference type="NCBI Taxonomy" id="387096"/>
    <lineage>
        <taxon>Bacteria</taxon>
        <taxon>Pseudomonadati</taxon>
        <taxon>Pseudomonadota</taxon>
        <taxon>Alphaproteobacteria</taxon>
        <taxon>Rhodobacterales</taxon>
        <taxon>Roseobacteraceae</taxon>
        <taxon>Palleronia</taxon>
    </lineage>
</organism>
<dbReference type="InterPro" id="IPR017850">
    <property type="entry name" value="Alkaline_phosphatase_core_sf"/>
</dbReference>
<evidence type="ECO:0000256" key="1">
    <source>
        <dbReference type="ARBA" id="ARBA00022723"/>
    </source>
</evidence>
<dbReference type="RefSeq" id="WP_175481716.1">
    <property type="nucleotide sequence ID" value="NZ_FOCM01000004.1"/>
</dbReference>
<keyword evidence="2" id="KW-0378">Hydrolase</keyword>
<gene>
    <name evidence="4" type="ORF">SAMN04488011_104325</name>
</gene>
<evidence type="ECO:0000313" key="5">
    <source>
        <dbReference type="Proteomes" id="UP000199372"/>
    </source>
</evidence>
<dbReference type="SUPFAM" id="SSF53649">
    <property type="entry name" value="Alkaline phosphatase-like"/>
    <property type="match status" value="1"/>
</dbReference>
<dbReference type="InterPro" id="IPR000917">
    <property type="entry name" value="Sulfatase_N"/>
</dbReference>
<dbReference type="GO" id="GO:0046872">
    <property type="term" value="F:metal ion binding"/>
    <property type="evidence" value="ECO:0007669"/>
    <property type="project" value="UniProtKB-KW"/>
</dbReference>
<dbReference type="Pfam" id="PF00884">
    <property type="entry name" value="Sulfatase"/>
    <property type="match status" value="1"/>
</dbReference>
<accession>A0A1H8H718</accession>
<keyword evidence="1" id="KW-0479">Metal-binding</keyword>
<proteinExistence type="predicted"/>
<evidence type="ECO:0000259" key="3">
    <source>
        <dbReference type="Pfam" id="PF00884"/>
    </source>
</evidence>
<dbReference type="PANTHER" id="PTHR45953">
    <property type="entry name" value="IDURONATE 2-SULFATASE"/>
    <property type="match status" value="1"/>
</dbReference>
<protein>
    <submittedName>
        <fullName evidence="4">Arylsulfatase A</fullName>
    </submittedName>
</protein>
<feature type="domain" description="Sulfatase N-terminal" evidence="3">
    <location>
        <begin position="3"/>
        <end position="342"/>
    </location>
</feature>
<dbReference type="AlphaFoldDB" id="A0A1H8H718"/>
<keyword evidence="5" id="KW-1185">Reference proteome</keyword>
<evidence type="ECO:0000256" key="2">
    <source>
        <dbReference type="ARBA" id="ARBA00022801"/>
    </source>
</evidence>
<sequence>MKKNILLVSFDDLLAYWRYRDVFGEPLQVPNLDRLCARATVFRNAYAQAPICGPSRASFMSGLSPATTGIFDNRTSIFDRVPDRALWPFRLKEAGYFNSSGGKVHHGYGALRRRHHKTLYHDNQKRFDPDMHFPQGVEKQKFGGHRGGWAATDPADDHRFYDHEVSTSAATFLAEFDAAQPFYREVGFYSPHGPFYTPVRFRELYDPDRFQRPETWDRDGFPDEPLIRERVPPNPQLEAGNTGWWQQSLRNYFSAVSHGDYHLGRVLDALEASPHAGSTLVVVLSDHGYHLGDRNRFSKFTLFEQSLAVPLIVFDPANPAPRTVDDPVALLDVGPTIMDYAGLSPIEGCDGRSLLPYLRGAGDQDQAITSFSNDGATVRQGRHRLIRYHDGSVQLFDVESDLWQQHDLGGDDPAFAPLDAELRRVCRAQGFEIGAMDGTG</sequence>